<evidence type="ECO:0000256" key="6">
    <source>
        <dbReference type="SAM" id="Phobius"/>
    </source>
</evidence>
<dbReference type="EMBL" id="MEVD01000013">
    <property type="protein sequence ID" value="OGC53601.1"/>
    <property type="molecule type" value="Genomic_DNA"/>
</dbReference>
<feature type="transmembrane region" description="Helical" evidence="6">
    <location>
        <begin position="95"/>
        <end position="119"/>
    </location>
</feature>
<dbReference type="Pfam" id="PF09822">
    <property type="entry name" value="ABC_transp_aux"/>
    <property type="match status" value="1"/>
</dbReference>
<evidence type="ECO:0000256" key="3">
    <source>
        <dbReference type="ARBA" id="ARBA00022692"/>
    </source>
</evidence>
<evidence type="ECO:0000313" key="10">
    <source>
        <dbReference type="Proteomes" id="UP000178127"/>
    </source>
</evidence>
<feature type="domain" description="ABC-type uncharacterised transport system" evidence="7">
    <location>
        <begin position="415"/>
        <end position="672"/>
    </location>
</feature>
<feature type="transmembrane region" description="Helical" evidence="6">
    <location>
        <begin position="716"/>
        <end position="735"/>
    </location>
</feature>
<feature type="transmembrane region" description="Helical" evidence="6">
    <location>
        <begin position="21"/>
        <end position="44"/>
    </location>
</feature>
<dbReference type="InterPro" id="IPR051449">
    <property type="entry name" value="ABC-2_transporter_component"/>
</dbReference>
<evidence type="ECO:0000313" key="9">
    <source>
        <dbReference type="EMBL" id="OGC53601.1"/>
    </source>
</evidence>
<keyword evidence="3 6" id="KW-0812">Transmembrane</keyword>
<comment type="subcellular location">
    <subcellularLocation>
        <location evidence="1">Cell membrane</location>
        <topology evidence="1">Multi-pass membrane protein</topology>
    </subcellularLocation>
</comment>
<evidence type="ECO:0000256" key="5">
    <source>
        <dbReference type="ARBA" id="ARBA00023136"/>
    </source>
</evidence>
<feature type="transmembrane region" description="Helical" evidence="6">
    <location>
        <begin position="131"/>
        <end position="153"/>
    </location>
</feature>
<feature type="transmembrane region" description="Helical" evidence="6">
    <location>
        <begin position="165"/>
        <end position="190"/>
    </location>
</feature>
<feature type="transmembrane region" description="Helical" evidence="6">
    <location>
        <begin position="252"/>
        <end position="270"/>
    </location>
</feature>
<comment type="caution">
    <text evidence="9">The sequence shown here is derived from an EMBL/GenBank/DDBJ whole genome shotgun (WGS) entry which is preliminary data.</text>
</comment>
<sequence length="759" mass="85041">MNLLNIKAITKKEIKSYINNPAAYIVLIAFSLMWQFLFFKNALIVGESSLRNLFEVLPWLLLIFIPAITMGSISKEKDEGTLELILTHPVSDIELILGKILSAKLFVVYALLFTFPLAFTFSKFGKFDWGVYAGQLIGSILLSVSLISLGIYISSLVKNQIASLIVTMVAVFFLIVSGSEFLTISLPFSILPIMTNISVLTHFQSTIRGVLDLRDLLYFLSFTLVFISLAFLQLSKRRYGNLKAKYKRIKLIVLLLIGNTLVFSYLGSVVPGRLDLTQEKVYTLSESTKKVIGGLENNVEITFYASGKLPSQYSPVVQDVKDVLRDYRISSNGKIIVKTKDPSLKAEDATEATTKGIQEIQFNVIGQEEFQVKTGFLGVHISAEGKEDSLPFIQQTDDLEYMLTSIINKLTAKDKKTIGFLSGHGEKELFDYVFLNGELTKQYETKSITLDKTNPVIDENIDTLVIAGPTIKFEDNEKEAIMLFMQKNKNVLFLIDTYSVDKQLSYANVLEDPFAPFLENFGIKVNQNIVYDLQSNETLRFTAAGGQNYFLPYPFWVRGIVKDPKDPITLKLNTITMPWPSSVEINEQKLGELGLTKRDLVTTTKLAGLRSGSFTINPQEDTFPQQNLAEHSLVVALEPKNVQESSAYSLGKMVVAGNSELFTDQFVQQTPENFVLALNIFSWLSGQESFADIKSKSSPFGKLVFTDPSQPAIFKYGNMAIPLLIPSFTGLVILIKRNQLKKRIYLNEAKENVNTPNQT</sequence>
<evidence type="ECO:0000256" key="2">
    <source>
        <dbReference type="ARBA" id="ARBA00022475"/>
    </source>
</evidence>
<dbReference type="InterPro" id="IPR055396">
    <property type="entry name" value="DUF7088"/>
</dbReference>
<dbReference type="Proteomes" id="UP000178127">
    <property type="component" value="Unassembled WGS sequence"/>
</dbReference>
<feature type="transmembrane region" description="Helical" evidence="6">
    <location>
        <begin position="56"/>
        <end position="74"/>
    </location>
</feature>
<keyword evidence="5 6" id="KW-0472">Membrane</keyword>
<proteinExistence type="predicted"/>
<evidence type="ECO:0000256" key="1">
    <source>
        <dbReference type="ARBA" id="ARBA00004651"/>
    </source>
</evidence>
<accession>A0A1F4V8M6</accession>
<gene>
    <name evidence="9" type="ORF">A3D91_04125</name>
</gene>
<dbReference type="InterPro" id="IPR019196">
    <property type="entry name" value="ABC_transp_unknown"/>
</dbReference>
<dbReference type="Pfam" id="PF23357">
    <property type="entry name" value="DUF7088"/>
    <property type="match status" value="1"/>
</dbReference>
<protein>
    <submittedName>
        <fullName evidence="9">Uncharacterized protein</fullName>
    </submittedName>
</protein>
<organism evidence="9 10">
    <name type="scientific">candidate division WWE3 bacterium RIFCSPHIGHO2_02_FULL_38_14</name>
    <dbReference type="NCBI Taxonomy" id="1802620"/>
    <lineage>
        <taxon>Bacteria</taxon>
        <taxon>Katanobacteria</taxon>
    </lineage>
</organism>
<feature type="transmembrane region" description="Helical" evidence="6">
    <location>
        <begin position="216"/>
        <end position="232"/>
    </location>
</feature>
<keyword evidence="2" id="KW-1003">Cell membrane</keyword>
<dbReference type="Pfam" id="PF12679">
    <property type="entry name" value="ABC2_membrane_2"/>
    <property type="match status" value="1"/>
</dbReference>
<evidence type="ECO:0000259" key="7">
    <source>
        <dbReference type="Pfam" id="PF09822"/>
    </source>
</evidence>
<reference evidence="9 10" key="1">
    <citation type="journal article" date="2016" name="Nat. Commun.">
        <title>Thousands of microbial genomes shed light on interconnected biogeochemical processes in an aquifer system.</title>
        <authorList>
            <person name="Anantharaman K."/>
            <person name="Brown C.T."/>
            <person name="Hug L.A."/>
            <person name="Sharon I."/>
            <person name="Castelle C.J."/>
            <person name="Probst A.J."/>
            <person name="Thomas B.C."/>
            <person name="Singh A."/>
            <person name="Wilkins M.J."/>
            <person name="Karaoz U."/>
            <person name="Brodie E.L."/>
            <person name="Williams K.H."/>
            <person name="Hubbard S.S."/>
            <person name="Banfield J.F."/>
        </authorList>
    </citation>
    <scope>NUCLEOTIDE SEQUENCE [LARGE SCALE GENOMIC DNA]</scope>
</reference>
<dbReference type="PANTHER" id="PTHR30294:SF29">
    <property type="entry name" value="MULTIDRUG ABC TRANSPORTER PERMEASE YBHS-RELATED"/>
    <property type="match status" value="1"/>
</dbReference>
<dbReference type="PANTHER" id="PTHR30294">
    <property type="entry name" value="MEMBRANE COMPONENT OF ABC TRANSPORTER YHHJ-RELATED"/>
    <property type="match status" value="1"/>
</dbReference>
<dbReference type="GO" id="GO:0005886">
    <property type="term" value="C:plasma membrane"/>
    <property type="evidence" value="ECO:0007669"/>
    <property type="project" value="UniProtKB-SubCell"/>
</dbReference>
<evidence type="ECO:0000256" key="4">
    <source>
        <dbReference type="ARBA" id="ARBA00022989"/>
    </source>
</evidence>
<evidence type="ECO:0000259" key="8">
    <source>
        <dbReference type="Pfam" id="PF23357"/>
    </source>
</evidence>
<name>A0A1F4V8M6_UNCKA</name>
<dbReference type="GO" id="GO:0140359">
    <property type="term" value="F:ABC-type transporter activity"/>
    <property type="evidence" value="ECO:0007669"/>
    <property type="project" value="InterPro"/>
</dbReference>
<feature type="domain" description="DUF7088" evidence="8">
    <location>
        <begin position="278"/>
        <end position="381"/>
    </location>
</feature>
<dbReference type="AlphaFoldDB" id="A0A1F4V8M6"/>
<keyword evidence="4 6" id="KW-1133">Transmembrane helix</keyword>
<dbReference type="STRING" id="1802620.A3D91_04125"/>